<evidence type="ECO:0000259" key="14">
    <source>
        <dbReference type="PROSITE" id="PS50885"/>
    </source>
</evidence>
<evidence type="ECO:0000256" key="9">
    <source>
        <dbReference type="ARBA" id="ARBA00023012"/>
    </source>
</evidence>
<dbReference type="SUPFAM" id="SSF55874">
    <property type="entry name" value="ATPase domain of HSP90 chaperone/DNA topoisomerase II/histidine kinase"/>
    <property type="match status" value="1"/>
</dbReference>
<dbReference type="SUPFAM" id="SSF47384">
    <property type="entry name" value="Homodimeric domain of signal transducing histidine kinase"/>
    <property type="match status" value="1"/>
</dbReference>
<keyword evidence="12" id="KW-0732">Signal</keyword>
<evidence type="ECO:0000256" key="1">
    <source>
        <dbReference type="ARBA" id="ARBA00000085"/>
    </source>
</evidence>
<dbReference type="InterPro" id="IPR005467">
    <property type="entry name" value="His_kinase_dom"/>
</dbReference>
<evidence type="ECO:0000256" key="4">
    <source>
        <dbReference type="ARBA" id="ARBA00022553"/>
    </source>
</evidence>
<gene>
    <name evidence="15" type="ORF">ACFOEN_12950</name>
</gene>
<comment type="catalytic activity">
    <reaction evidence="1">
        <text>ATP + protein L-histidine = ADP + protein N-phospho-L-histidine.</text>
        <dbReference type="EC" id="2.7.13.3"/>
    </reaction>
</comment>
<dbReference type="PROSITE" id="PS50109">
    <property type="entry name" value="HIS_KIN"/>
    <property type="match status" value="1"/>
</dbReference>
<keyword evidence="15" id="KW-0547">Nucleotide-binding</keyword>
<keyword evidence="8 11" id="KW-1133">Transmembrane helix</keyword>
<dbReference type="Gene3D" id="1.10.287.130">
    <property type="match status" value="1"/>
</dbReference>
<keyword evidence="4" id="KW-0597">Phosphoprotein</keyword>
<protein>
    <recommendedName>
        <fullName evidence="3">histidine kinase</fullName>
        <ecNumber evidence="3">2.7.13.3</ecNumber>
    </recommendedName>
</protein>
<comment type="subcellular location">
    <subcellularLocation>
        <location evidence="2">Membrane</location>
    </subcellularLocation>
</comment>
<keyword evidence="16" id="KW-1185">Reference proteome</keyword>
<evidence type="ECO:0000256" key="6">
    <source>
        <dbReference type="ARBA" id="ARBA00022692"/>
    </source>
</evidence>
<evidence type="ECO:0000259" key="13">
    <source>
        <dbReference type="PROSITE" id="PS50109"/>
    </source>
</evidence>
<evidence type="ECO:0000256" key="5">
    <source>
        <dbReference type="ARBA" id="ARBA00022679"/>
    </source>
</evidence>
<dbReference type="SMART" id="SM00387">
    <property type="entry name" value="HATPase_c"/>
    <property type="match status" value="1"/>
</dbReference>
<dbReference type="Pfam" id="PF00512">
    <property type="entry name" value="HisKA"/>
    <property type="match status" value="1"/>
</dbReference>
<dbReference type="CDD" id="cd06225">
    <property type="entry name" value="HAMP"/>
    <property type="match status" value="1"/>
</dbReference>
<organism evidence="15 16">
    <name type="scientific">Piscinibacterium candidicorallinum</name>
    <dbReference type="NCBI Taxonomy" id="1793872"/>
    <lineage>
        <taxon>Bacteria</taxon>
        <taxon>Pseudomonadati</taxon>
        <taxon>Pseudomonadota</taxon>
        <taxon>Betaproteobacteria</taxon>
        <taxon>Burkholderiales</taxon>
        <taxon>Piscinibacterium</taxon>
    </lineage>
</organism>
<dbReference type="InterPro" id="IPR050428">
    <property type="entry name" value="TCS_sensor_his_kinase"/>
</dbReference>
<keyword evidence="10 11" id="KW-0472">Membrane</keyword>
<feature type="chain" id="PRO_5045926725" description="histidine kinase" evidence="12">
    <location>
        <begin position="23"/>
        <end position="531"/>
    </location>
</feature>
<feature type="signal peptide" evidence="12">
    <location>
        <begin position="1"/>
        <end position="22"/>
    </location>
</feature>
<dbReference type="SUPFAM" id="SSF158472">
    <property type="entry name" value="HAMP domain-like"/>
    <property type="match status" value="1"/>
</dbReference>
<evidence type="ECO:0000313" key="16">
    <source>
        <dbReference type="Proteomes" id="UP001595556"/>
    </source>
</evidence>
<dbReference type="RefSeq" id="WP_377305053.1">
    <property type="nucleotide sequence ID" value="NZ_CP180191.1"/>
</dbReference>
<dbReference type="InterPro" id="IPR036097">
    <property type="entry name" value="HisK_dim/P_sf"/>
</dbReference>
<feature type="domain" description="Histidine kinase" evidence="13">
    <location>
        <begin position="290"/>
        <end position="517"/>
    </location>
</feature>
<dbReference type="Pfam" id="PF00672">
    <property type="entry name" value="HAMP"/>
    <property type="match status" value="1"/>
</dbReference>
<dbReference type="Gene3D" id="6.10.340.10">
    <property type="match status" value="1"/>
</dbReference>
<dbReference type="PANTHER" id="PTHR45436">
    <property type="entry name" value="SENSOR HISTIDINE KINASE YKOH"/>
    <property type="match status" value="1"/>
</dbReference>
<evidence type="ECO:0000256" key="10">
    <source>
        <dbReference type="ARBA" id="ARBA00023136"/>
    </source>
</evidence>
<accession>A0ABV7H3M8</accession>
<dbReference type="InterPro" id="IPR004358">
    <property type="entry name" value="Sig_transdc_His_kin-like_C"/>
</dbReference>
<keyword evidence="7" id="KW-0418">Kinase</keyword>
<evidence type="ECO:0000256" key="8">
    <source>
        <dbReference type="ARBA" id="ARBA00022989"/>
    </source>
</evidence>
<name>A0ABV7H3M8_9BURK</name>
<dbReference type="InterPro" id="IPR003660">
    <property type="entry name" value="HAMP_dom"/>
</dbReference>
<feature type="domain" description="HAMP" evidence="14">
    <location>
        <begin position="198"/>
        <end position="250"/>
    </location>
</feature>
<dbReference type="PANTHER" id="PTHR45436:SF5">
    <property type="entry name" value="SENSOR HISTIDINE KINASE TRCS"/>
    <property type="match status" value="1"/>
</dbReference>
<dbReference type="EMBL" id="JBHRTI010000007">
    <property type="protein sequence ID" value="MFC3148533.1"/>
    <property type="molecule type" value="Genomic_DNA"/>
</dbReference>
<dbReference type="PROSITE" id="PS50885">
    <property type="entry name" value="HAMP"/>
    <property type="match status" value="1"/>
</dbReference>
<evidence type="ECO:0000256" key="11">
    <source>
        <dbReference type="SAM" id="Phobius"/>
    </source>
</evidence>
<keyword evidence="15" id="KW-0067">ATP-binding</keyword>
<comment type="caution">
    <text evidence="15">The sequence shown here is derived from an EMBL/GenBank/DDBJ whole genome shotgun (WGS) entry which is preliminary data.</text>
</comment>
<dbReference type="EC" id="2.7.13.3" evidence="3"/>
<evidence type="ECO:0000256" key="3">
    <source>
        <dbReference type="ARBA" id="ARBA00012438"/>
    </source>
</evidence>
<dbReference type="Pfam" id="PF02518">
    <property type="entry name" value="HATPase_c"/>
    <property type="match status" value="1"/>
</dbReference>
<proteinExistence type="predicted"/>
<dbReference type="Gene3D" id="3.30.565.10">
    <property type="entry name" value="Histidine kinase-like ATPase, C-terminal domain"/>
    <property type="match status" value="1"/>
</dbReference>
<feature type="transmembrane region" description="Helical" evidence="11">
    <location>
        <begin position="176"/>
        <end position="197"/>
    </location>
</feature>
<dbReference type="InterPro" id="IPR003594">
    <property type="entry name" value="HATPase_dom"/>
</dbReference>
<dbReference type="SMART" id="SM00388">
    <property type="entry name" value="HisKA"/>
    <property type="match status" value="1"/>
</dbReference>
<dbReference type="PRINTS" id="PR00344">
    <property type="entry name" value="BCTRLSENSOR"/>
</dbReference>
<keyword evidence="6 11" id="KW-0812">Transmembrane</keyword>
<dbReference type="Proteomes" id="UP001595556">
    <property type="component" value="Unassembled WGS sequence"/>
</dbReference>
<dbReference type="CDD" id="cd00082">
    <property type="entry name" value="HisKA"/>
    <property type="match status" value="1"/>
</dbReference>
<reference evidence="16" key="1">
    <citation type="journal article" date="2019" name="Int. J. Syst. Evol. Microbiol.">
        <title>The Global Catalogue of Microorganisms (GCM) 10K type strain sequencing project: providing services to taxonomists for standard genome sequencing and annotation.</title>
        <authorList>
            <consortium name="The Broad Institute Genomics Platform"/>
            <consortium name="The Broad Institute Genome Sequencing Center for Infectious Disease"/>
            <person name="Wu L."/>
            <person name="Ma J."/>
        </authorList>
    </citation>
    <scope>NUCLEOTIDE SEQUENCE [LARGE SCALE GENOMIC DNA]</scope>
    <source>
        <strain evidence="16">KCTC 52168</strain>
    </source>
</reference>
<evidence type="ECO:0000313" key="15">
    <source>
        <dbReference type="EMBL" id="MFC3148533.1"/>
    </source>
</evidence>
<dbReference type="CDD" id="cd00075">
    <property type="entry name" value="HATPase"/>
    <property type="match status" value="1"/>
</dbReference>
<evidence type="ECO:0000256" key="2">
    <source>
        <dbReference type="ARBA" id="ARBA00004370"/>
    </source>
</evidence>
<keyword evidence="9" id="KW-0902">Two-component regulatory system</keyword>
<evidence type="ECO:0000256" key="12">
    <source>
        <dbReference type="SAM" id="SignalP"/>
    </source>
</evidence>
<dbReference type="GO" id="GO:0005524">
    <property type="term" value="F:ATP binding"/>
    <property type="evidence" value="ECO:0007669"/>
    <property type="project" value="UniProtKB-KW"/>
</dbReference>
<keyword evidence="5" id="KW-0808">Transferase</keyword>
<dbReference type="InterPro" id="IPR003661">
    <property type="entry name" value="HisK_dim/P_dom"/>
</dbReference>
<evidence type="ECO:0000256" key="7">
    <source>
        <dbReference type="ARBA" id="ARBA00022777"/>
    </source>
</evidence>
<dbReference type="InterPro" id="IPR036890">
    <property type="entry name" value="HATPase_C_sf"/>
</dbReference>
<sequence length="531" mass="57210">MFALLALIAMLQAGFTLWSTHAAAREAQRSVDAKTLLNGYLALAADKQRLKVWYADFWLTQQAPVTERDRLLAAMSASVELLIAQSGATGGTEAGTIKLLASNLDALRTALKAASPARASQGASDAASTWRSVMSSFDEAEGRDMRLVLGEAIERQRAASAAAEHALAAQLRQIRVATVVLAVCLVLLAGAALLYFVRRLQQPFAVLMRRTEAIALGDYDAQPLPEREDEFRQLTERLNTMATRLAQVRQVEEVARGQLEAAVAARTQELTRSLSRLLHIDAQRRRFFAQVSHELRTPVTVLRGEADIALRAREATIADHRASLARCRDAAIALGNRVDDLVQAASIESDGLSLSREHSLISPMLAACLAQARALAHGRGQQVEDALTGTLPEAAAGWLDTERIGQALMVLLDNALRYSPAGSTVRLAGQWSPAEACPSLCIEVIDPGMGTEHSERERLFEPHFRGERARQVRPEGVGLGLSIAQAIVQAHGGELSLGPRADGTPGSVARMVLPLRAGSSRPVGDHEPADR</sequence>
<dbReference type="SMART" id="SM00304">
    <property type="entry name" value="HAMP"/>
    <property type="match status" value="1"/>
</dbReference>